<keyword evidence="2" id="KW-1185">Reference proteome</keyword>
<protein>
    <recommendedName>
        <fullName evidence="3">Outer membrane protein with beta-barrel domain</fullName>
    </recommendedName>
</protein>
<dbReference type="Proteomes" id="UP000238157">
    <property type="component" value="Unassembled WGS sequence"/>
</dbReference>
<name>A0A2T0WL60_9BACT</name>
<accession>A0A2T0WL60</accession>
<comment type="caution">
    <text evidence="1">The sequence shown here is derived from an EMBL/GenBank/DDBJ whole genome shotgun (WGS) entry which is preliminary data.</text>
</comment>
<dbReference type="EMBL" id="PVTR01000006">
    <property type="protein sequence ID" value="PRY87443.1"/>
    <property type="molecule type" value="Genomic_DNA"/>
</dbReference>
<organism evidence="1 2">
    <name type="scientific">Mongoliibacter ruber</name>
    <dbReference type="NCBI Taxonomy" id="1750599"/>
    <lineage>
        <taxon>Bacteria</taxon>
        <taxon>Pseudomonadati</taxon>
        <taxon>Bacteroidota</taxon>
        <taxon>Cytophagia</taxon>
        <taxon>Cytophagales</taxon>
        <taxon>Cyclobacteriaceae</taxon>
        <taxon>Mongoliibacter</taxon>
    </lineage>
</organism>
<evidence type="ECO:0000313" key="1">
    <source>
        <dbReference type="EMBL" id="PRY87443.1"/>
    </source>
</evidence>
<proteinExistence type="predicted"/>
<evidence type="ECO:0000313" key="2">
    <source>
        <dbReference type="Proteomes" id="UP000238157"/>
    </source>
</evidence>
<gene>
    <name evidence="1" type="ORF">CLW00_10662</name>
</gene>
<reference evidence="1 2" key="1">
    <citation type="submission" date="2018-03" db="EMBL/GenBank/DDBJ databases">
        <title>Genomic Encyclopedia of Archaeal and Bacterial Type Strains, Phase II (KMG-II): from individual species to whole genera.</title>
        <authorList>
            <person name="Goeker M."/>
        </authorList>
    </citation>
    <scope>NUCLEOTIDE SEQUENCE [LARGE SCALE GENOMIC DNA]</scope>
    <source>
        <strain evidence="1 2">DSM 27929</strain>
    </source>
</reference>
<evidence type="ECO:0008006" key="3">
    <source>
        <dbReference type="Google" id="ProtNLM"/>
    </source>
</evidence>
<dbReference type="OrthoDB" id="9825399at2"/>
<dbReference type="AlphaFoldDB" id="A0A2T0WL60"/>
<dbReference type="RefSeq" id="WP_146131410.1">
    <property type="nucleotide sequence ID" value="NZ_PVTR01000006.1"/>
</dbReference>
<sequence>MKPIKQLEESDTLFKMGFKKQFFIIAILLVIGRNDLSAQTLRATYVGIELGSALQMGNVERTDLHGLRLKNTINPQIRIIANFELTESLYLKSGLGLMTYSTNISFESYSDPVLIREVPNISLGLEKEIVKSGKFKPYLGFDIFINSRPKMNSIEINSPEGAKLIPASETEDILVHQASITSSSSSFIIYLMPSIGINYQINNKILATLSGSYGWNISEPLIVFDYSSLRLNGNAHSFQGSYSGNLFALQVGLRYRLK</sequence>